<dbReference type="FunFam" id="3.60.21.10:FF:000104">
    <property type="entry name" value="Serine/threonine-protein phosphatase"/>
    <property type="match status" value="1"/>
</dbReference>
<evidence type="ECO:0000256" key="5">
    <source>
        <dbReference type="ARBA" id="ARBA00023211"/>
    </source>
</evidence>
<dbReference type="PRINTS" id="PR00114">
    <property type="entry name" value="STPHPHTASE"/>
</dbReference>
<dbReference type="PANTHER" id="PTHR11668:SF300">
    <property type="entry name" value="SERINE_THREONINE-PROTEIN PHOSPHATASE"/>
    <property type="match status" value="1"/>
</dbReference>
<evidence type="ECO:0000256" key="6">
    <source>
        <dbReference type="ARBA" id="ARBA00047761"/>
    </source>
</evidence>
<dbReference type="InterPro" id="IPR006186">
    <property type="entry name" value="Ser/Thr-sp_prot-phosphatase"/>
</dbReference>
<organism evidence="10 11">
    <name type="scientific">Trichomonas vaginalis (strain ATCC PRA-98 / G3)</name>
    <dbReference type="NCBI Taxonomy" id="412133"/>
    <lineage>
        <taxon>Eukaryota</taxon>
        <taxon>Metamonada</taxon>
        <taxon>Parabasalia</taxon>
        <taxon>Trichomonadida</taxon>
        <taxon>Trichomonadidae</taxon>
        <taxon>Trichomonas</taxon>
    </lineage>
</organism>
<dbReference type="SUPFAM" id="SSF56300">
    <property type="entry name" value="Metallo-dependent phosphatases"/>
    <property type="match status" value="1"/>
</dbReference>
<dbReference type="EC" id="3.1.3.16" evidence="8"/>
<dbReference type="SMR" id="A2END8"/>
<dbReference type="InterPro" id="IPR004843">
    <property type="entry name" value="Calcineurin-like_PHP"/>
</dbReference>
<comment type="similarity">
    <text evidence="8">Belongs to the PPP phosphatase family.</text>
</comment>
<evidence type="ECO:0000256" key="3">
    <source>
        <dbReference type="ARBA" id="ARBA00022801"/>
    </source>
</evidence>
<keyword evidence="2" id="KW-0479">Metal-binding</keyword>
<dbReference type="RefSeq" id="XP_001318031.1">
    <property type="nucleotide sequence ID" value="XM_001317996.1"/>
</dbReference>
<gene>
    <name evidence="10" type="ORF">TVAG_202660</name>
</gene>
<dbReference type="STRING" id="5722.A2END8"/>
<dbReference type="PANTHER" id="PTHR11668">
    <property type="entry name" value="SERINE/THREONINE PROTEIN PHOSPHATASE"/>
    <property type="match status" value="1"/>
</dbReference>
<dbReference type="VEuPathDB" id="TrichDB:TVAGG3_0490660"/>
<dbReference type="eggNOG" id="KOG0372">
    <property type="taxonomic scope" value="Eukaryota"/>
</dbReference>
<name>A2END8_TRIV3</name>
<dbReference type="InterPro" id="IPR029052">
    <property type="entry name" value="Metallo-depent_PP-like"/>
</dbReference>
<dbReference type="GO" id="GO:0005634">
    <property type="term" value="C:nucleus"/>
    <property type="evidence" value="ECO:0000318"/>
    <property type="project" value="GO_Central"/>
</dbReference>
<protein>
    <recommendedName>
        <fullName evidence="8">Serine/threonine-protein phosphatase</fullName>
        <ecNumber evidence="8">3.1.3.16</ecNumber>
    </recommendedName>
</protein>
<evidence type="ECO:0000256" key="8">
    <source>
        <dbReference type="RuleBase" id="RU004273"/>
    </source>
</evidence>
<accession>A2END8</accession>
<reference evidence="10" key="2">
    <citation type="journal article" date="2007" name="Science">
        <title>Draft genome sequence of the sexually transmitted pathogen Trichomonas vaginalis.</title>
        <authorList>
            <person name="Carlton J.M."/>
            <person name="Hirt R.P."/>
            <person name="Silva J.C."/>
            <person name="Delcher A.L."/>
            <person name="Schatz M."/>
            <person name="Zhao Q."/>
            <person name="Wortman J.R."/>
            <person name="Bidwell S.L."/>
            <person name="Alsmark U.C.M."/>
            <person name="Besteiro S."/>
            <person name="Sicheritz-Ponten T."/>
            <person name="Noel C.J."/>
            <person name="Dacks J.B."/>
            <person name="Foster P.G."/>
            <person name="Simillion C."/>
            <person name="Van de Peer Y."/>
            <person name="Miranda-Saavedra D."/>
            <person name="Barton G.J."/>
            <person name="Westrop G.D."/>
            <person name="Mueller S."/>
            <person name="Dessi D."/>
            <person name="Fiori P.L."/>
            <person name="Ren Q."/>
            <person name="Paulsen I."/>
            <person name="Zhang H."/>
            <person name="Bastida-Corcuera F.D."/>
            <person name="Simoes-Barbosa A."/>
            <person name="Brown M.T."/>
            <person name="Hayes R.D."/>
            <person name="Mukherjee M."/>
            <person name="Okumura C.Y."/>
            <person name="Schneider R."/>
            <person name="Smith A.J."/>
            <person name="Vanacova S."/>
            <person name="Villalvazo M."/>
            <person name="Haas B.J."/>
            <person name="Pertea M."/>
            <person name="Feldblyum T.V."/>
            <person name="Utterback T.R."/>
            <person name="Shu C.L."/>
            <person name="Osoegawa K."/>
            <person name="de Jong P.J."/>
            <person name="Hrdy I."/>
            <person name="Horvathova L."/>
            <person name="Zubacova Z."/>
            <person name="Dolezal P."/>
            <person name="Malik S.B."/>
            <person name="Logsdon J.M. Jr."/>
            <person name="Henze K."/>
            <person name="Gupta A."/>
            <person name="Wang C.C."/>
            <person name="Dunne R.L."/>
            <person name="Upcroft J.A."/>
            <person name="Upcroft P."/>
            <person name="White O."/>
            <person name="Salzberg S.L."/>
            <person name="Tang P."/>
            <person name="Chiu C.-H."/>
            <person name="Lee Y.-S."/>
            <person name="Embley T.M."/>
            <person name="Coombs G.H."/>
            <person name="Mottram J.C."/>
            <person name="Tachezy J."/>
            <person name="Fraser-Liggett C.M."/>
            <person name="Johnson P.J."/>
        </authorList>
    </citation>
    <scope>NUCLEOTIDE SEQUENCE [LARGE SCALE GENOMIC DNA]</scope>
    <source>
        <strain evidence="10">G3</strain>
    </source>
</reference>
<comment type="cofactor">
    <cofactor evidence="1">
        <name>Mn(2+)</name>
        <dbReference type="ChEBI" id="CHEBI:29035"/>
    </cofactor>
</comment>
<dbReference type="PROSITE" id="PS00125">
    <property type="entry name" value="SER_THR_PHOSPHATASE"/>
    <property type="match status" value="1"/>
</dbReference>
<dbReference type="AlphaFoldDB" id="A2END8"/>
<keyword evidence="5" id="KW-0464">Manganese</keyword>
<evidence type="ECO:0000256" key="2">
    <source>
        <dbReference type="ARBA" id="ARBA00022723"/>
    </source>
</evidence>
<evidence type="ECO:0000256" key="4">
    <source>
        <dbReference type="ARBA" id="ARBA00022912"/>
    </source>
</evidence>
<dbReference type="Proteomes" id="UP000001542">
    <property type="component" value="Unassembled WGS sequence"/>
</dbReference>
<dbReference type="SMART" id="SM00156">
    <property type="entry name" value="PP2Ac"/>
    <property type="match status" value="1"/>
</dbReference>
<feature type="domain" description="Serine/threonine specific protein phosphatases" evidence="9">
    <location>
        <begin position="110"/>
        <end position="115"/>
    </location>
</feature>
<dbReference type="InParanoid" id="A2END8"/>
<evidence type="ECO:0000313" key="11">
    <source>
        <dbReference type="Proteomes" id="UP000001542"/>
    </source>
</evidence>
<evidence type="ECO:0000259" key="9">
    <source>
        <dbReference type="PROSITE" id="PS00125"/>
    </source>
</evidence>
<evidence type="ECO:0000256" key="7">
    <source>
        <dbReference type="ARBA" id="ARBA00048336"/>
    </source>
</evidence>
<dbReference type="EMBL" id="DS113439">
    <property type="protein sequence ID" value="EAY05808.1"/>
    <property type="molecule type" value="Genomic_DNA"/>
</dbReference>
<evidence type="ECO:0000256" key="1">
    <source>
        <dbReference type="ARBA" id="ARBA00001936"/>
    </source>
</evidence>
<keyword evidence="4" id="KW-0904">Protein phosphatase</keyword>
<comment type="catalytic activity">
    <reaction evidence="7 8">
        <text>O-phospho-L-threonyl-[protein] + H2O = L-threonyl-[protein] + phosphate</text>
        <dbReference type="Rhea" id="RHEA:47004"/>
        <dbReference type="Rhea" id="RHEA-COMP:11060"/>
        <dbReference type="Rhea" id="RHEA-COMP:11605"/>
        <dbReference type="ChEBI" id="CHEBI:15377"/>
        <dbReference type="ChEBI" id="CHEBI:30013"/>
        <dbReference type="ChEBI" id="CHEBI:43474"/>
        <dbReference type="ChEBI" id="CHEBI:61977"/>
        <dbReference type="EC" id="3.1.3.16"/>
    </reaction>
</comment>
<dbReference type="GO" id="GO:0004722">
    <property type="term" value="F:protein serine/threonine phosphatase activity"/>
    <property type="evidence" value="ECO:0000318"/>
    <property type="project" value="GO_Central"/>
</dbReference>
<dbReference type="GO" id="GO:0005737">
    <property type="term" value="C:cytoplasm"/>
    <property type="evidence" value="ECO:0000318"/>
    <property type="project" value="GO_Central"/>
</dbReference>
<sequence length="304" mass="34847">MTAIEEVANRVIENASKGLHLDLEDCFSILDSVEKIFSDEQNIIDIAPPVLAIADMHGQLFDMLKIFEICKESSKFLFLGDYVDRGPYSVELFIYLAAKKILQPNNYYLIRGNHEDSGVNSTYGLFEDCKQIYRSNSLYLRMNEVFLSLPIAAIIGNKIFCVHGGLGPTSETIEKINDVYRYQDIDQNKTLTDITWSDPDFISQKFIENSRGAGHIMGKTAVLEFLNNNKFNLILRAHQTQDLGYRFYFDSKLLSLWSAPLYYGTQSKAKVLNINEDLSHELIAIEPAEKRTRTDEILLDYFKY</sequence>
<dbReference type="Pfam" id="PF00149">
    <property type="entry name" value="Metallophos"/>
    <property type="match status" value="1"/>
</dbReference>
<dbReference type="GO" id="GO:0046872">
    <property type="term" value="F:metal ion binding"/>
    <property type="evidence" value="ECO:0007669"/>
    <property type="project" value="UniProtKB-KW"/>
</dbReference>
<dbReference type="KEGG" id="tva:4763685"/>
<dbReference type="InterPro" id="IPR050341">
    <property type="entry name" value="PP1_catalytic_subunit"/>
</dbReference>
<dbReference type="VEuPathDB" id="TrichDB:TVAG_202660"/>
<dbReference type="Gene3D" id="3.60.21.10">
    <property type="match status" value="1"/>
</dbReference>
<keyword evidence="11" id="KW-1185">Reference proteome</keyword>
<reference evidence="10" key="1">
    <citation type="submission" date="2006-10" db="EMBL/GenBank/DDBJ databases">
        <authorList>
            <person name="Amadeo P."/>
            <person name="Zhao Q."/>
            <person name="Wortman J."/>
            <person name="Fraser-Liggett C."/>
            <person name="Carlton J."/>
        </authorList>
    </citation>
    <scope>NUCLEOTIDE SEQUENCE</scope>
    <source>
        <strain evidence="10">G3</strain>
    </source>
</reference>
<keyword evidence="3 8" id="KW-0378">Hydrolase</keyword>
<comment type="catalytic activity">
    <reaction evidence="6">
        <text>O-phospho-L-seryl-[protein] + H2O = L-seryl-[protein] + phosphate</text>
        <dbReference type="Rhea" id="RHEA:20629"/>
        <dbReference type="Rhea" id="RHEA-COMP:9863"/>
        <dbReference type="Rhea" id="RHEA-COMP:11604"/>
        <dbReference type="ChEBI" id="CHEBI:15377"/>
        <dbReference type="ChEBI" id="CHEBI:29999"/>
        <dbReference type="ChEBI" id="CHEBI:43474"/>
        <dbReference type="ChEBI" id="CHEBI:83421"/>
        <dbReference type="EC" id="3.1.3.16"/>
    </reaction>
</comment>
<proteinExistence type="inferred from homology"/>
<evidence type="ECO:0000313" key="10">
    <source>
        <dbReference type="EMBL" id="EAY05808.1"/>
    </source>
</evidence>